<dbReference type="GO" id="GO:0016787">
    <property type="term" value="F:hydrolase activity"/>
    <property type="evidence" value="ECO:0007669"/>
    <property type="project" value="UniProtKB-KW"/>
</dbReference>
<evidence type="ECO:0000313" key="4">
    <source>
        <dbReference type="Proteomes" id="UP000070612"/>
    </source>
</evidence>
<dbReference type="InterPro" id="IPR038718">
    <property type="entry name" value="SNF2-like_sf"/>
</dbReference>
<dbReference type="Pfam" id="PF04851">
    <property type="entry name" value="ResIII"/>
    <property type="match status" value="1"/>
</dbReference>
<dbReference type="InterPro" id="IPR014001">
    <property type="entry name" value="Helicase_ATP-bd"/>
</dbReference>
<feature type="domain" description="Helicase ATP-binding" evidence="2">
    <location>
        <begin position="96"/>
        <end position="259"/>
    </location>
</feature>
<keyword evidence="1" id="KW-0378">Hydrolase</keyword>
<dbReference type="PROSITE" id="PS51192">
    <property type="entry name" value="HELICASE_ATP_BIND_1"/>
    <property type="match status" value="1"/>
</dbReference>
<organism evidence="3 4">
    <name type="scientific">Mycolicibacterium wolinskyi</name>
    <dbReference type="NCBI Taxonomy" id="59750"/>
    <lineage>
        <taxon>Bacteria</taxon>
        <taxon>Bacillati</taxon>
        <taxon>Actinomycetota</taxon>
        <taxon>Actinomycetes</taxon>
        <taxon>Mycobacteriales</taxon>
        <taxon>Mycobacteriaceae</taxon>
        <taxon>Mycolicibacterium</taxon>
    </lineage>
</organism>
<dbReference type="Proteomes" id="UP000070612">
    <property type="component" value="Unassembled WGS sequence"/>
</dbReference>
<evidence type="ECO:0000256" key="1">
    <source>
        <dbReference type="ARBA" id="ARBA00022801"/>
    </source>
</evidence>
<reference evidence="3 4" key="1">
    <citation type="submission" date="2015-07" db="EMBL/GenBank/DDBJ databases">
        <title>A draft genome sequence of Mycobacterium wolinskyi.</title>
        <authorList>
            <person name="de Man T.J."/>
            <person name="Perry K.A."/>
            <person name="Coulliette A.D."/>
            <person name="Jensen B."/>
            <person name="Toney N.C."/>
            <person name="Limbago B.M."/>
            <person name="Noble-Wang J."/>
        </authorList>
    </citation>
    <scope>NUCLEOTIDE SEQUENCE [LARGE SCALE GENOMIC DNA]</scope>
    <source>
        <strain evidence="3 4">CDC_01</strain>
    </source>
</reference>
<sequence length="282" mass="30622">MPEFATVRYAMPGDDEGAWDLILVDDNDRRHEVNLAPGDADTVRALVSDGHGDSARVLAAMWTLWMDAASTNAESSAMASMPLRPYAHQTTAVYGAMLPQPLLRFLLADEPGTGKTIMAGLYIREMQRLGLVRRTLIVCPANLASKWIDDFERLLGGGLRQITAATVREDALNSNDLWVVSLELAAVNPAVQDALRPDKAGWDLVVFDEAHRLTPTAVGFHQVGRMLSVNTPRALLMTAMALDERQISYLQGTVNLVADADGVAELEQILVGLGISATVKDM</sequence>
<dbReference type="GO" id="GO:0005524">
    <property type="term" value="F:ATP binding"/>
    <property type="evidence" value="ECO:0007669"/>
    <property type="project" value="InterPro"/>
</dbReference>
<evidence type="ECO:0000259" key="2">
    <source>
        <dbReference type="PROSITE" id="PS51192"/>
    </source>
</evidence>
<dbReference type="EMBL" id="LGTW01000041">
    <property type="protein sequence ID" value="KWX19574.1"/>
    <property type="molecule type" value="Genomic_DNA"/>
</dbReference>
<keyword evidence="4" id="KW-1185">Reference proteome</keyword>
<protein>
    <recommendedName>
        <fullName evidence="2">Helicase ATP-binding domain-containing protein</fullName>
    </recommendedName>
</protein>
<dbReference type="InterPro" id="IPR027417">
    <property type="entry name" value="P-loop_NTPase"/>
</dbReference>
<dbReference type="SMART" id="SM00487">
    <property type="entry name" value="DEXDc"/>
    <property type="match status" value="1"/>
</dbReference>
<dbReference type="PANTHER" id="PTHR45766">
    <property type="entry name" value="DNA ANNEALING HELICASE AND ENDONUCLEASE ZRANB3 FAMILY MEMBER"/>
    <property type="match status" value="1"/>
</dbReference>
<dbReference type="InterPro" id="IPR006935">
    <property type="entry name" value="Helicase/UvrB_N"/>
</dbReference>
<dbReference type="SUPFAM" id="SSF52540">
    <property type="entry name" value="P-loop containing nucleoside triphosphate hydrolases"/>
    <property type="match status" value="1"/>
</dbReference>
<name>A0A132PB95_9MYCO</name>
<accession>A0A132PB95</accession>
<dbReference type="AlphaFoldDB" id="A0A132PB95"/>
<dbReference type="GO" id="GO:0003677">
    <property type="term" value="F:DNA binding"/>
    <property type="evidence" value="ECO:0007669"/>
    <property type="project" value="InterPro"/>
</dbReference>
<evidence type="ECO:0000313" key="3">
    <source>
        <dbReference type="EMBL" id="KWX19574.1"/>
    </source>
</evidence>
<comment type="caution">
    <text evidence="3">The sequence shown here is derived from an EMBL/GenBank/DDBJ whole genome shotgun (WGS) entry which is preliminary data.</text>
</comment>
<dbReference type="PATRIC" id="fig|59750.3.peg.5756"/>
<proteinExistence type="predicted"/>
<dbReference type="Gene3D" id="3.40.50.10810">
    <property type="entry name" value="Tandem AAA-ATPase domain"/>
    <property type="match status" value="1"/>
</dbReference>
<dbReference type="PANTHER" id="PTHR45766:SF6">
    <property type="entry name" value="SWI_SNF-RELATED MATRIX-ASSOCIATED ACTIN-DEPENDENT REGULATOR OF CHROMATIN SUBFAMILY A-LIKE PROTEIN 1"/>
    <property type="match status" value="1"/>
</dbReference>
<gene>
    <name evidence="3" type="ORF">AFM11_35140</name>
</gene>